<evidence type="ECO:0000313" key="1">
    <source>
        <dbReference type="EMBL" id="KAJ4470997.1"/>
    </source>
</evidence>
<name>A0ABQ8V2N8_9AGAR</name>
<comment type="caution">
    <text evidence="1">The sequence shown here is derived from an EMBL/GenBank/DDBJ whole genome shotgun (WGS) entry which is preliminary data.</text>
</comment>
<evidence type="ECO:0000313" key="2">
    <source>
        <dbReference type="Proteomes" id="UP001150217"/>
    </source>
</evidence>
<protein>
    <submittedName>
        <fullName evidence="1">Uncharacterized protein</fullName>
    </submittedName>
</protein>
<reference evidence="1" key="1">
    <citation type="submission" date="2022-08" db="EMBL/GenBank/DDBJ databases">
        <title>A Global Phylogenomic Analysis of the Shiitake Genus Lentinula.</title>
        <authorList>
            <consortium name="DOE Joint Genome Institute"/>
            <person name="Sierra-Patev S."/>
            <person name="Min B."/>
            <person name="Naranjo-Ortiz M."/>
            <person name="Looney B."/>
            <person name="Konkel Z."/>
            <person name="Slot J.C."/>
            <person name="Sakamoto Y."/>
            <person name="Steenwyk J.L."/>
            <person name="Rokas A."/>
            <person name="Carro J."/>
            <person name="Camarero S."/>
            <person name="Ferreira P."/>
            <person name="Molpeceres G."/>
            <person name="Ruiz-Duenas F.J."/>
            <person name="Serrano A."/>
            <person name="Henrissat B."/>
            <person name="Drula E."/>
            <person name="Hughes K.W."/>
            <person name="Mata J.L."/>
            <person name="Ishikawa N.K."/>
            <person name="Vargas-Isla R."/>
            <person name="Ushijima S."/>
            <person name="Smith C.A."/>
            <person name="Ahrendt S."/>
            <person name="Andreopoulos W."/>
            <person name="He G."/>
            <person name="Labutti K."/>
            <person name="Lipzen A."/>
            <person name="Ng V."/>
            <person name="Riley R."/>
            <person name="Sandor L."/>
            <person name="Barry K."/>
            <person name="Martinez A.T."/>
            <person name="Xiao Y."/>
            <person name="Gibbons J.G."/>
            <person name="Terashima K."/>
            <person name="Grigoriev I.V."/>
            <person name="Hibbett D.S."/>
        </authorList>
    </citation>
    <scope>NUCLEOTIDE SEQUENCE</scope>
    <source>
        <strain evidence="1">RHP3577 ss4</strain>
    </source>
</reference>
<gene>
    <name evidence="1" type="ORF">C8R41DRAFT_924722</name>
</gene>
<sequence length="265" mass="29591">MSISQDPSTRAITISQQGYFTRMLQHFGLQDVQPKKTPLPVGIQLEQSPETLPDDEHMFMENKPFRELLRSLMWGSTCTRADIACTRLLLGHSTTTPDTTWAHAKRSGAITITITTTILQSNEQTNDVQGVWSGNLNLLETRNERYPHTGGEEEEEVPKHITVDMRYTLLTDLLLILIADSVYDSRSRSLLSLSWWDIVVFEGRIVGAGEGVGESGTDATDGGLQKSESAVADQVRRLRNRRIALLELTRPGEGLVMGCWHPSLM</sequence>
<organism evidence="1 2">
    <name type="scientific">Lentinula lateritia</name>
    <dbReference type="NCBI Taxonomy" id="40482"/>
    <lineage>
        <taxon>Eukaryota</taxon>
        <taxon>Fungi</taxon>
        <taxon>Dikarya</taxon>
        <taxon>Basidiomycota</taxon>
        <taxon>Agaricomycotina</taxon>
        <taxon>Agaricomycetes</taxon>
        <taxon>Agaricomycetidae</taxon>
        <taxon>Agaricales</taxon>
        <taxon>Marasmiineae</taxon>
        <taxon>Omphalotaceae</taxon>
        <taxon>Lentinula</taxon>
    </lineage>
</organism>
<dbReference type="EMBL" id="JANVFT010000089">
    <property type="protein sequence ID" value="KAJ4470997.1"/>
    <property type="molecule type" value="Genomic_DNA"/>
</dbReference>
<dbReference type="Proteomes" id="UP001150217">
    <property type="component" value="Unassembled WGS sequence"/>
</dbReference>
<proteinExistence type="predicted"/>
<accession>A0ABQ8V2N8</accession>
<keyword evidence="2" id="KW-1185">Reference proteome</keyword>